<sequence>MGLTACTSQPAPADPAWVQSTPALGTGPATSEVEARRVDRVQPKLTWDKCGTAECGSVRLPLDYDEPDGTMIELSLTRVKVKDRKNRIGTLFVNPGGPAVPATGFALQAPDFFSKRVLARYDIVGIEPRGVGGRNVLRCFTSQDGLSQAMQGSVSTFPYSASEETAAVRTAKAVGRACSTTGKELAGAMSTAEVARDMDVLRRALGDEKLSFYGKSYGSFLGQVYANMFPDRIRSVVIDGVIDPRRWTGAAGSPDLDPGAAAEGAYRALTEIFTRCDKAGRVACPIAGNAARTFDELAQRLRTRSVTVDEPGYGRIAVGYDDLVANVLNSLYLPQGADDIVRTVQRYRAAARTSPAAAEPNPPTAQAGSGPASDYPGEGRYGVTCTDMDSRPTDAADFPALAAQADRKTPYFGRLWTWTYSVCASATWTVQDEDAYRGPFDRRTSEPVLVVGNYWDPATNYSGAKAVAGLLPNSRLLTSDNWGHTAYRFSPCVKSAVDAYLIQKALPADGTVCKENPQPFA</sequence>
<name>A0A919IZ58_9ACTN</name>
<dbReference type="InterPro" id="IPR013595">
    <property type="entry name" value="Pept_S33_TAP-like_C"/>
</dbReference>
<keyword evidence="7" id="KW-1185">Reference proteome</keyword>
<dbReference type="Pfam" id="PF00561">
    <property type="entry name" value="Abhydrolase_1"/>
    <property type="match status" value="1"/>
</dbReference>
<organism evidence="6 7">
    <name type="scientific">Actinoplanes cyaneus</name>
    <dbReference type="NCBI Taxonomy" id="52696"/>
    <lineage>
        <taxon>Bacteria</taxon>
        <taxon>Bacillati</taxon>
        <taxon>Actinomycetota</taxon>
        <taxon>Actinomycetes</taxon>
        <taxon>Micromonosporales</taxon>
        <taxon>Micromonosporaceae</taxon>
        <taxon>Actinoplanes</taxon>
    </lineage>
</organism>
<dbReference type="InterPro" id="IPR000073">
    <property type="entry name" value="AB_hydrolase_1"/>
</dbReference>
<dbReference type="AlphaFoldDB" id="A0A919IZ58"/>
<evidence type="ECO:0000259" key="4">
    <source>
        <dbReference type="Pfam" id="PF00561"/>
    </source>
</evidence>
<dbReference type="Proteomes" id="UP000619479">
    <property type="component" value="Unassembled WGS sequence"/>
</dbReference>
<feature type="domain" description="AB hydrolase-1" evidence="4">
    <location>
        <begin position="120"/>
        <end position="241"/>
    </location>
</feature>
<evidence type="ECO:0000256" key="2">
    <source>
        <dbReference type="ARBA" id="ARBA00022801"/>
    </source>
</evidence>
<feature type="region of interest" description="Disordered" evidence="3">
    <location>
        <begin position="1"/>
        <end position="33"/>
    </location>
</feature>
<dbReference type="EMBL" id="BOMH01000082">
    <property type="protein sequence ID" value="GID70780.1"/>
    <property type="molecule type" value="Genomic_DNA"/>
</dbReference>
<feature type="compositionally biased region" description="Polar residues" evidence="3">
    <location>
        <begin position="1"/>
        <end position="10"/>
    </location>
</feature>
<dbReference type="GO" id="GO:0016787">
    <property type="term" value="F:hydrolase activity"/>
    <property type="evidence" value="ECO:0007669"/>
    <property type="project" value="UniProtKB-KW"/>
</dbReference>
<dbReference type="PANTHER" id="PTHR43248">
    <property type="entry name" value="2-SUCCINYL-6-HYDROXY-2,4-CYCLOHEXADIENE-1-CARBOXYLATE SYNTHASE"/>
    <property type="match status" value="1"/>
</dbReference>
<dbReference type="InterPro" id="IPR051601">
    <property type="entry name" value="Serine_prot/Carboxylest_S33"/>
</dbReference>
<evidence type="ECO:0000313" key="7">
    <source>
        <dbReference type="Proteomes" id="UP000619479"/>
    </source>
</evidence>
<dbReference type="Pfam" id="PF08386">
    <property type="entry name" value="Abhydrolase_4"/>
    <property type="match status" value="1"/>
</dbReference>
<comment type="caution">
    <text evidence="6">The sequence shown here is derived from an EMBL/GenBank/DDBJ whole genome shotgun (WGS) entry which is preliminary data.</text>
</comment>
<keyword evidence="2" id="KW-0378">Hydrolase</keyword>
<evidence type="ECO:0000313" key="6">
    <source>
        <dbReference type="EMBL" id="GID70780.1"/>
    </source>
</evidence>
<proteinExistence type="inferred from homology"/>
<dbReference type="SUPFAM" id="SSF53474">
    <property type="entry name" value="alpha/beta-Hydrolases"/>
    <property type="match status" value="1"/>
</dbReference>
<gene>
    <name evidence="6" type="ORF">Acy02nite_86610</name>
</gene>
<comment type="similarity">
    <text evidence="1">Belongs to the peptidase S33 family.</text>
</comment>
<dbReference type="InterPro" id="IPR029058">
    <property type="entry name" value="AB_hydrolase_fold"/>
</dbReference>
<dbReference type="PANTHER" id="PTHR43248:SF25">
    <property type="entry name" value="AB HYDROLASE-1 DOMAIN-CONTAINING PROTEIN-RELATED"/>
    <property type="match status" value="1"/>
</dbReference>
<feature type="region of interest" description="Disordered" evidence="3">
    <location>
        <begin position="352"/>
        <end position="386"/>
    </location>
</feature>
<evidence type="ECO:0000256" key="3">
    <source>
        <dbReference type="SAM" id="MobiDB-lite"/>
    </source>
</evidence>
<reference evidence="6" key="1">
    <citation type="submission" date="2021-01" db="EMBL/GenBank/DDBJ databases">
        <title>Whole genome shotgun sequence of Actinoplanes cyaneus NBRC 14990.</title>
        <authorList>
            <person name="Komaki H."/>
            <person name="Tamura T."/>
        </authorList>
    </citation>
    <scope>NUCLEOTIDE SEQUENCE</scope>
    <source>
        <strain evidence="6">NBRC 14990</strain>
    </source>
</reference>
<protein>
    <submittedName>
        <fullName evidence="6">Peptidase</fullName>
    </submittedName>
</protein>
<accession>A0A919IZ58</accession>
<evidence type="ECO:0000256" key="1">
    <source>
        <dbReference type="ARBA" id="ARBA00010088"/>
    </source>
</evidence>
<dbReference type="Gene3D" id="3.40.50.1820">
    <property type="entry name" value="alpha/beta hydrolase"/>
    <property type="match status" value="1"/>
</dbReference>
<evidence type="ECO:0000259" key="5">
    <source>
        <dbReference type="Pfam" id="PF08386"/>
    </source>
</evidence>
<feature type="domain" description="Peptidase S33 tripeptidyl aminopeptidase-like C-terminal" evidence="5">
    <location>
        <begin position="410"/>
        <end position="513"/>
    </location>
</feature>